<evidence type="ECO:0000313" key="1">
    <source>
        <dbReference type="EMBL" id="KAH7843636.1"/>
    </source>
</evidence>
<protein>
    <submittedName>
        <fullName evidence="1">Uncharacterized protein</fullName>
    </submittedName>
</protein>
<comment type="caution">
    <text evidence="1">The sequence shown here is derived from an EMBL/GenBank/DDBJ whole genome shotgun (WGS) entry which is preliminary data.</text>
</comment>
<accession>A0ACB7XRK3</accession>
<dbReference type="EMBL" id="CM037151">
    <property type="protein sequence ID" value="KAH7843636.1"/>
    <property type="molecule type" value="Genomic_DNA"/>
</dbReference>
<proteinExistence type="predicted"/>
<evidence type="ECO:0000313" key="2">
    <source>
        <dbReference type="Proteomes" id="UP000828048"/>
    </source>
</evidence>
<dbReference type="Proteomes" id="UP000828048">
    <property type="component" value="Chromosome 1"/>
</dbReference>
<organism evidence="1 2">
    <name type="scientific">Vaccinium darrowii</name>
    <dbReference type="NCBI Taxonomy" id="229202"/>
    <lineage>
        <taxon>Eukaryota</taxon>
        <taxon>Viridiplantae</taxon>
        <taxon>Streptophyta</taxon>
        <taxon>Embryophyta</taxon>
        <taxon>Tracheophyta</taxon>
        <taxon>Spermatophyta</taxon>
        <taxon>Magnoliopsida</taxon>
        <taxon>eudicotyledons</taxon>
        <taxon>Gunneridae</taxon>
        <taxon>Pentapetalae</taxon>
        <taxon>asterids</taxon>
        <taxon>Ericales</taxon>
        <taxon>Ericaceae</taxon>
        <taxon>Vaccinioideae</taxon>
        <taxon>Vaccinieae</taxon>
        <taxon>Vaccinium</taxon>
    </lineage>
</organism>
<gene>
    <name evidence="1" type="ORF">Vadar_019022</name>
</gene>
<keyword evidence="2" id="KW-1185">Reference proteome</keyword>
<sequence length="176" mass="19997">MYHIHVVFQLDAPVFWYLSLDKNVSVAMNKSPTKGVSSGCHTVNKNAIPEFARVVKAKEQLQEFKRTCDGHSYISADLNVKQDGHEQGWRPVPSYDPVVKGAAYHAVKTIQQRSNSLAPYELLEILLAKVKAIENYSKFDMLLKVKRGTKEEKFKVIVNKSVEGKFFVNQMVEDHS</sequence>
<reference evidence="1 2" key="1">
    <citation type="journal article" date="2021" name="Hortic Res">
        <title>High-quality reference genome and annotation aids understanding of berry development for evergreen blueberry (Vaccinium darrowii).</title>
        <authorList>
            <person name="Yu J."/>
            <person name="Hulse-Kemp A.M."/>
            <person name="Babiker E."/>
            <person name="Staton M."/>
        </authorList>
    </citation>
    <scope>NUCLEOTIDE SEQUENCE [LARGE SCALE GENOMIC DNA]</scope>
    <source>
        <strain evidence="2">cv. NJ 8807/NJ 8810</strain>
        <tissue evidence="1">Young leaf</tissue>
    </source>
</reference>
<name>A0ACB7XRK3_9ERIC</name>